<protein>
    <recommendedName>
        <fullName evidence="7">Leucine-rich repeat and IQ domain-containing protein 1</fullName>
    </recommendedName>
</protein>
<reference evidence="6" key="1">
    <citation type="submission" date="2012-12" db="EMBL/GenBank/DDBJ databases">
        <authorList>
            <person name="Hellsten U."/>
            <person name="Grimwood J."/>
            <person name="Chapman J.A."/>
            <person name="Shapiro H."/>
            <person name="Aerts A."/>
            <person name="Otillar R.P."/>
            <person name="Terry A.Y."/>
            <person name="Boore J.L."/>
            <person name="Simakov O."/>
            <person name="Marletaz F."/>
            <person name="Cho S.-J."/>
            <person name="Edsinger-Gonzales E."/>
            <person name="Havlak P."/>
            <person name="Kuo D.-H."/>
            <person name="Larsson T."/>
            <person name="Lv J."/>
            <person name="Arendt D."/>
            <person name="Savage R."/>
            <person name="Osoegawa K."/>
            <person name="de Jong P."/>
            <person name="Lindberg D.R."/>
            <person name="Seaver E.C."/>
            <person name="Weisblat D.A."/>
            <person name="Putnam N.H."/>
            <person name="Grigoriev I.V."/>
            <person name="Rokhsar D.S."/>
        </authorList>
    </citation>
    <scope>NUCLEOTIDE SEQUENCE</scope>
    <source>
        <strain evidence="6">I ESC-2004</strain>
    </source>
</reference>
<dbReference type="OMA" id="KHRYAHE"/>
<dbReference type="PANTHER" id="PTHR46652">
    <property type="entry name" value="LEUCINE-RICH REPEAT AND IQ DOMAIN-CONTAINING PROTEIN 1-RELATED"/>
    <property type="match status" value="1"/>
</dbReference>
<dbReference type="Gene3D" id="1.20.5.190">
    <property type="match status" value="1"/>
</dbReference>
<dbReference type="EMBL" id="AMQN01001729">
    <property type="status" value="NOT_ANNOTATED_CDS"/>
    <property type="molecule type" value="Genomic_DNA"/>
</dbReference>
<dbReference type="Proteomes" id="UP000014760">
    <property type="component" value="Unassembled WGS sequence"/>
</dbReference>
<keyword evidence="2" id="KW-0677">Repeat</keyword>
<evidence type="ECO:0000256" key="1">
    <source>
        <dbReference type="ARBA" id="ARBA00022614"/>
    </source>
</evidence>
<keyword evidence="1" id="KW-0433">Leucine-rich repeat</keyword>
<dbReference type="PROSITE" id="PS50096">
    <property type="entry name" value="IQ"/>
    <property type="match status" value="1"/>
</dbReference>
<reference evidence="5" key="3">
    <citation type="submission" date="2015-06" db="UniProtKB">
        <authorList>
            <consortium name="EnsemblMetazoa"/>
        </authorList>
    </citation>
    <scope>IDENTIFICATION</scope>
</reference>
<dbReference type="SMART" id="SM00365">
    <property type="entry name" value="LRR_SD22"/>
    <property type="match status" value="4"/>
</dbReference>
<reference evidence="4 6" key="2">
    <citation type="journal article" date="2013" name="Nature">
        <title>Insights into bilaterian evolution from three spiralian genomes.</title>
        <authorList>
            <person name="Simakov O."/>
            <person name="Marletaz F."/>
            <person name="Cho S.J."/>
            <person name="Edsinger-Gonzales E."/>
            <person name="Havlak P."/>
            <person name="Hellsten U."/>
            <person name="Kuo D.H."/>
            <person name="Larsson T."/>
            <person name="Lv J."/>
            <person name="Arendt D."/>
            <person name="Savage R."/>
            <person name="Osoegawa K."/>
            <person name="de Jong P."/>
            <person name="Grimwood J."/>
            <person name="Chapman J.A."/>
            <person name="Shapiro H."/>
            <person name="Aerts A."/>
            <person name="Otillar R.P."/>
            <person name="Terry A.Y."/>
            <person name="Boore J.L."/>
            <person name="Grigoriev I.V."/>
            <person name="Lindberg D.R."/>
            <person name="Seaver E.C."/>
            <person name="Weisblat D.A."/>
            <person name="Putnam N.H."/>
            <person name="Rokhsar D.S."/>
        </authorList>
    </citation>
    <scope>NUCLEOTIDE SEQUENCE</scope>
    <source>
        <strain evidence="4 6">I ESC-2004</strain>
    </source>
</reference>
<dbReference type="AlphaFoldDB" id="R7U5Y1"/>
<dbReference type="PANTHER" id="PTHR46652:SF9">
    <property type="entry name" value="LEUCINE-RICH REPEAT AND IQ DOMAIN-CONTAINING PROTEIN 1"/>
    <property type="match status" value="1"/>
</dbReference>
<evidence type="ECO:0000313" key="5">
    <source>
        <dbReference type="EnsemblMetazoa" id="CapteP222855"/>
    </source>
</evidence>
<evidence type="ECO:0000256" key="3">
    <source>
        <dbReference type="SAM" id="MobiDB-lite"/>
    </source>
</evidence>
<dbReference type="EnsemblMetazoa" id="CapteT222855">
    <property type="protein sequence ID" value="CapteP222855"/>
    <property type="gene ID" value="CapteG222855"/>
</dbReference>
<feature type="region of interest" description="Disordered" evidence="3">
    <location>
        <begin position="883"/>
        <end position="915"/>
    </location>
</feature>
<feature type="compositionally biased region" description="Polar residues" evidence="3">
    <location>
        <begin position="901"/>
        <end position="913"/>
    </location>
</feature>
<evidence type="ECO:0000256" key="2">
    <source>
        <dbReference type="ARBA" id="ARBA00022737"/>
    </source>
</evidence>
<evidence type="ECO:0008006" key="7">
    <source>
        <dbReference type="Google" id="ProtNLM"/>
    </source>
</evidence>
<evidence type="ECO:0000313" key="4">
    <source>
        <dbReference type="EMBL" id="ELU01481.1"/>
    </source>
</evidence>
<dbReference type="Gene3D" id="3.80.10.10">
    <property type="entry name" value="Ribonuclease Inhibitor"/>
    <property type="match status" value="2"/>
</dbReference>
<dbReference type="InterPro" id="IPR003591">
    <property type="entry name" value="Leu-rich_rpt_typical-subtyp"/>
</dbReference>
<dbReference type="InterPro" id="IPR050836">
    <property type="entry name" value="SDS22/Internalin_LRR"/>
</dbReference>
<feature type="compositionally biased region" description="Gly residues" evidence="3">
    <location>
        <begin position="1124"/>
        <end position="1133"/>
    </location>
</feature>
<dbReference type="EMBL" id="AMQN01001728">
    <property type="status" value="NOT_ANNOTATED_CDS"/>
    <property type="molecule type" value="Genomic_DNA"/>
</dbReference>
<sequence length="1133" mass="131507">MQATTISCRVRKVYGKQIEEKRIVARKKMETKRIAEIQKEREGERKKKEVVEMKRKEEEERMKKEREEELERMQKEELRKEEERLKKEEEKRKKEEEKKRKEEERKRNEEEKRKKEEEQKKKEEERKRKDEEKRLEKEQKEAETHRLKEEAERKMREEEERKMREEEEKKKREEEEKQEEERKTKEKEEMVRKENERKQREEADERRKIEAEKKRQEEVVKKQTENKFNHAEEIRKRVEDKRVEENVKQRIVNGREISVEHWGDFMPESLEKRRLQWMKNCMPWSKSVSDLKSPRSMSSKSIARRPFSAKGLQEFESSVILSAANVATLQQVSTVSLHDLPGRRILKPFDQCSSLCYLYLHKCGVVSVDSLQSCKNLLYASFKKNQIEAINLINLSSLTFLDLSHNMLTSIHGLDGCSNLLHLNLDYNKITRLGGLATLKHLHTLRLSHNQLISTKGVGDAASIQCLDISHNHLSSVTDIDRLGILQTLDASNNNLMQAPLFTNQVLLSSLDLSDNSISSVAQLSHSWLPLLRSLNLARNRQFIYYQNRPDVQDVISSLRKCRSLKALKVYECPFAEDPSVKKALMENLSSLLSLDDVVVSDGNSALRRIQYEIMCENQLKSHSALVMEFQSLQKVSKSLSETCKYHWKFYTCSHQMAVEHRYIHEYGDVTPEPPSTPRLLSAASARSSKPTAPPPTQANQMKNKFELALQGVNGSEGQRSMEMTEIPRERLVARVMPQPVQPEVQINANTIGQLLKKDQEQPVETIERQRAATIIQATWRGYYWRKRLTYALAYAREYEEVQPVEDDEDMMEYGEVDLDAFNFNEDDFEKGWVAPPTPRLPQSHPIISRPNQKVAMTQNQIESKPLSHATLKQAWRNADSPLSNTLASAKPPLPPLSRMSDLSSDIHTQRSGLSKKEEKITEEWGFKDSKTAELMLARAKKLKYNALNKKKLSQLDAHQRLALMRKLEENARLRPVQPPGRSGLPRKEYFQAKERESNYKHMDEQQENTAKVTRTFEWVHMQVGDHGPPSKLTSGAENLPHMDPTVLAGRRGLLTGSPISLDLQSVDSRVSGEIYVKPRQMSFQEPGKHERLPPIKATSAPATKKLLDEKISRRTQPVNQSVGWGGGRKLQK</sequence>
<feature type="region of interest" description="Disordered" evidence="3">
    <location>
        <begin position="670"/>
        <end position="701"/>
    </location>
</feature>
<dbReference type="OrthoDB" id="266138at2759"/>
<dbReference type="InterPro" id="IPR032675">
    <property type="entry name" value="LRR_dom_sf"/>
</dbReference>
<proteinExistence type="predicted"/>
<dbReference type="SMART" id="SM00369">
    <property type="entry name" value="LRR_TYP"/>
    <property type="match status" value="3"/>
</dbReference>
<organism evidence="4">
    <name type="scientific">Capitella teleta</name>
    <name type="common">Polychaete worm</name>
    <dbReference type="NCBI Taxonomy" id="283909"/>
    <lineage>
        <taxon>Eukaryota</taxon>
        <taxon>Metazoa</taxon>
        <taxon>Spiralia</taxon>
        <taxon>Lophotrochozoa</taxon>
        <taxon>Annelida</taxon>
        <taxon>Polychaeta</taxon>
        <taxon>Sedentaria</taxon>
        <taxon>Scolecida</taxon>
        <taxon>Capitellidae</taxon>
        <taxon>Capitella</taxon>
    </lineage>
</organism>
<dbReference type="HOGENOM" id="CLU_278761_0_0_1"/>
<dbReference type="EMBL" id="KB305005">
    <property type="protein sequence ID" value="ELU01481.1"/>
    <property type="molecule type" value="Genomic_DNA"/>
</dbReference>
<feature type="region of interest" description="Disordered" evidence="3">
    <location>
        <begin position="1081"/>
        <end position="1133"/>
    </location>
</feature>
<dbReference type="SUPFAM" id="SSF52058">
    <property type="entry name" value="L domain-like"/>
    <property type="match status" value="1"/>
</dbReference>
<dbReference type="InterPro" id="IPR001611">
    <property type="entry name" value="Leu-rich_rpt"/>
</dbReference>
<feature type="compositionally biased region" description="Low complexity" evidence="3">
    <location>
        <begin position="678"/>
        <end position="689"/>
    </location>
</feature>
<dbReference type="PROSITE" id="PS51450">
    <property type="entry name" value="LRR"/>
    <property type="match status" value="4"/>
</dbReference>
<evidence type="ECO:0000313" key="6">
    <source>
        <dbReference type="Proteomes" id="UP000014760"/>
    </source>
</evidence>
<feature type="region of interest" description="Disordered" evidence="3">
    <location>
        <begin position="37"/>
        <end position="224"/>
    </location>
</feature>
<gene>
    <name evidence="4" type="ORF">CAPTEDRAFT_222855</name>
</gene>
<keyword evidence="6" id="KW-1185">Reference proteome</keyword>
<name>R7U5Y1_CAPTE</name>
<accession>R7U5Y1</accession>
<dbReference type="STRING" id="283909.R7U5Y1"/>